<dbReference type="STRING" id="4555.K3Z2U3"/>
<evidence type="ECO:0000256" key="1">
    <source>
        <dbReference type="ARBA" id="ARBA00002329"/>
    </source>
</evidence>
<dbReference type="Gramene" id="KQK85703">
    <property type="protein sequence ID" value="KQK85703"/>
    <property type="gene ID" value="SETIT_020861mg"/>
</dbReference>
<sequence>MFHTKGFGSITTSSSALDLVALSNEALSISIPHKKSIIETNTIRLALHRQTWGLRAKIRPARDHGTLFYQIGGGLVQNRLLSNNPIDPISIYINRQSCQEAAFSLAKRYFELGTSMKRLTRLLSLLSFSGGPVAQDLWSSPGTDEKFEKGNGMVKPELLEERIFNSITWAPRIWGPWDNLFDCRDRYAEYDWGFSYGYWSGSKQIKEDELSETAIYSNYFWSFHSNTLSESSQYLAKLFLSNGRLLDQMTKTLFVEKE</sequence>
<accession>K3Z2U3</accession>
<organism evidence="7 8">
    <name type="scientific">Setaria italica</name>
    <name type="common">Foxtail millet</name>
    <name type="synonym">Panicum italicum</name>
    <dbReference type="NCBI Taxonomy" id="4555"/>
    <lineage>
        <taxon>Eukaryota</taxon>
        <taxon>Viridiplantae</taxon>
        <taxon>Streptophyta</taxon>
        <taxon>Embryophyta</taxon>
        <taxon>Tracheophyta</taxon>
        <taxon>Spermatophyta</taxon>
        <taxon>Magnoliopsida</taxon>
        <taxon>Liliopsida</taxon>
        <taxon>Poales</taxon>
        <taxon>Poaceae</taxon>
        <taxon>PACMAD clade</taxon>
        <taxon>Panicoideae</taxon>
        <taxon>Panicodae</taxon>
        <taxon>Paniceae</taxon>
        <taxon>Cenchrinae</taxon>
        <taxon>Setaria</taxon>
    </lineage>
</organism>
<evidence type="ECO:0000256" key="5">
    <source>
        <dbReference type="ARBA" id="ARBA00022741"/>
    </source>
</evidence>
<name>K3Z2U3_SETIT</name>
<dbReference type="PANTHER" id="PTHR33078">
    <property type="entry name" value="PROTEIN YCF2-RELATED"/>
    <property type="match status" value="1"/>
</dbReference>
<dbReference type="GO" id="GO:0009536">
    <property type="term" value="C:plastid"/>
    <property type="evidence" value="ECO:0007669"/>
    <property type="project" value="UniProtKB-SubCell"/>
</dbReference>
<comment type="similarity">
    <text evidence="3">Belongs to the Ycf2 family.</text>
</comment>
<keyword evidence="4" id="KW-0934">Plastid</keyword>
<evidence type="ECO:0000313" key="7">
    <source>
        <dbReference type="EnsemblPlants" id="KQK85703"/>
    </source>
</evidence>
<dbReference type="PANTHER" id="PTHR33078:SF100">
    <property type="entry name" value="PROTEIN YCF2"/>
    <property type="match status" value="1"/>
</dbReference>
<protein>
    <submittedName>
        <fullName evidence="7">Uncharacterized protein</fullName>
    </submittedName>
</protein>
<dbReference type="GO" id="GO:0005524">
    <property type="term" value="F:ATP binding"/>
    <property type="evidence" value="ECO:0007669"/>
    <property type="project" value="UniProtKB-KW"/>
</dbReference>
<dbReference type="OMA" id="LWYLSEP"/>
<evidence type="ECO:0000256" key="4">
    <source>
        <dbReference type="ARBA" id="ARBA00022640"/>
    </source>
</evidence>
<evidence type="ECO:0000256" key="2">
    <source>
        <dbReference type="ARBA" id="ARBA00004474"/>
    </source>
</evidence>
<dbReference type="AlphaFoldDB" id="K3Z2U3"/>
<dbReference type="InParanoid" id="K3Z2U3"/>
<dbReference type="HOGENOM" id="CLU_1080049_0_0_1"/>
<reference evidence="7" key="2">
    <citation type="submission" date="2018-08" db="UniProtKB">
        <authorList>
            <consortium name="EnsemblPlants"/>
        </authorList>
    </citation>
    <scope>IDENTIFICATION</scope>
    <source>
        <strain evidence="7">Yugu1</strain>
    </source>
</reference>
<proteinExistence type="inferred from homology"/>
<keyword evidence="5" id="KW-0547">Nucleotide-binding</keyword>
<dbReference type="eggNOG" id="ENOG502QRDV">
    <property type="taxonomic scope" value="Eukaryota"/>
</dbReference>
<keyword evidence="6" id="KW-0067">ATP-binding</keyword>
<evidence type="ECO:0000313" key="8">
    <source>
        <dbReference type="Proteomes" id="UP000004995"/>
    </source>
</evidence>
<keyword evidence="8" id="KW-1185">Reference proteome</keyword>
<dbReference type="Proteomes" id="UP000004995">
    <property type="component" value="Unassembled WGS sequence"/>
</dbReference>
<comment type="subcellular location">
    <subcellularLocation>
        <location evidence="2">Plastid</location>
    </subcellularLocation>
</comment>
<evidence type="ECO:0000256" key="3">
    <source>
        <dbReference type="ARBA" id="ARBA00009361"/>
    </source>
</evidence>
<evidence type="ECO:0000256" key="6">
    <source>
        <dbReference type="ARBA" id="ARBA00022840"/>
    </source>
</evidence>
<comment type="function">
    <text evidence="1">Probable ATPase of unknown function. Its presence in a non-photosynthetic plant (Epifagus virginiana) and experiments in tobacco indicate that it has an essential function which is probably not related to photosynthesis.</text>
</comment>
<dbReference type="EnsemblPlants" id="KQK85703">
    <property type="protein sequence ID" value="KQK85703"/>
    <property type="gene ID" value="SETIT_020861mg"/>
</dbReference>
<reference evidence="8" key="1">
    <citation type="journal article" date="2012" name="Nat. Biotechnol.">
        <title>Reference genome sequence of the model plant Setaria.</title>
        <authorList>
            <person name="Bennetzen J.L."/>
            <person name="Schmutz J."/>
            <person name="Wang H."/>
            <person name="Percifield R."/>
            <person name="Hawkins J."/>
            <person name="Pontaroli A.C."/>
            <person name="Estep M."/>
            <person name="Feng L."/>
            <person name="Vaughn J.N."/>
            <person name="Grimwood J."/>
            <person name="Jenkins J."/>
            <person name="Barry K."/>
            <person name="Lindquist E."/>
            <person name="Hellsten U."/>
            <person name="Deshpande S."/>
            <person name="Wang X."/>
            <person name="Wu X."/>
            <person name="Mitros T."/>
            <person name="Triplett J."/>
            <person name="Yang X."/>
            <person name="Ye C.Y."/>
            <person name="Mauro-Herrera M."/>
            <person name="Wang L."/>
            <person name="Li P."/>
            <person name="Sharma M."/>
            <person name="Sharma R."/>
            <person name="Ronald P.C."/>
            <person name="Panaud O."/>
            <person name="Kellogg E.A."/>
            <person name="Brutnell T.P."/>
            <person name="Doust A.N."/>
            <person name="Tuskan G.A."/>
            <person name="Rokhsar D."/>
            <person name="Devos K.M."/>
        </authorList>
    </citation>
    <scope>NUCLEOTIDE SEQUENCE [LARGE SCALE GENOMIC DNA]</scope>
    <source>
        <strain evidence="8">cv. Yugu1</strain>
    </source>
</reference>